<dbReference type="SUPFAM" id="SSF54637">
    <property type="entry name" value="Thioesterase/thiol ester dehydrase-isomerase"/>
    <property type="match status" value="1"/>
</dbReference>
<dbReference type="HOGENOM" id="CLU_564885_0_0_0"/>
<dbReference type="Gene3D" id="3.40.50.720">
    <property type="entry name" value="NAD(P)-binding Rossmann-like Domain"/>
    <property type="match status" value="1"/>
</dbReference>
<accession>D8PID1</accession>
<dbReference type="AlphaFoldDB" id="D8PID1"/>
<organism evidence="4 5">
    <name type="scientific">Nitrospira defluvii</name>
    <dbReference type="NCBI Taxonomy" id="330214"/>
    <lineage>
        <taxon>Bacteria</taxon>
        <taxon>Pseudomonadati</taxon>
        <taxon>Nitrospirota</taxon>
        <taxon>Nitrospiria</taxon>
        <taxon>Nitrospirales</taxon>
        <taxon>Nitrospiraceae</taxon>
        <taxon>Nitrospira</taxon>
    </lineage>
</organism>
<evidence type="ECO:0000313" key="4">
    <source>
        <dbReference type="EMBL" id="CBK43018.1"/>
    </source>
</evidence>
<dbReference type="PANTHER" id="PTHR43639">
    <property type="entry name" value="OXIDOREDUCTASE, SHORT-CHAIN DEHYDROGENASE/REDUCTASE FAMILY (AFU_ORTHOLOGUE AFUA_5G02870)"/>
    <property type="match status" value="1"/>
</dbReference>
<evidence type="ECO:0000256" key="2">
    <source>
        <dbReference type="ARBA" id="ARBA00023002"/>
    </source>
</evidence>
<protein>
    <recommendedName>
        <fullName evidence="3">MaoC-like domain-containing protein</fullName>
    </recommendedName>
</protein>
<dbReference type="GO" id="GO:0016491">
    <property type="term" value="F:oxidoreductase activity"/>
    <property type="evidence" value="ECO:0007669"/>
    <property type="project" value="UniProtKB-KW"/>
</dbReference>
<dbReference type="eggNOG" id="COG2030">
    <property type="taxonomic scope" value="Bacteria"/>
</dbReference>
<name>D8PID1_9BACT</name>
<comment type="pathway">
    <text evidence="1">Lipid metabolism; fatty acid beta-oxidation.</text>
</comment>
<dbReference type="SUPFAM" id="SSF51735">
    <property type="entry name" value="NAD(P)-binding Rossmann-fold domains"/>
    <property type="match status" value="1"/>
</dbReference>
<reference evidence="4 5" key="1">
    <citation type="journal article" date="2010" name="Proc. Natl. Acad. Sci. U.S.A.">
        <title>A Nitrospira metagenome illuminates the physiology and evolution of globally important nitrite-oxidizing bacteria.</title>
        <authorList>
            <person name="Lucker S."/>
            <person name="Wagner M."/>
            <person name="Maixner F."/>
            <person name="Pelletier E."/>
            <person name="Koch H."/>
            <person name="Vacherie B."/>
            <person name="Rattei T."/>
            <person name="Sinninghe Damste J."/>
            <person name="Spieck E."/>
            <person name="Le Paslier D."/>
            <person name="Daims H."/>
        </authorList>
    </citation>
    <scope>NUCLEOTIDE SEQUENCE [LARGE SCALE GENOMIC DNA]</scope>
</reference>
<keyword evidence="2" id="KW-0560">Oxidoreductase</keyword>
<evidence type="ECO:0000259" key="3">
    <source>
        <dbReference type="Pfam" id="PF01575"/>
    </source>
</evidence>
<keyword evidence="5" id="KW-1185">Reference proteome</keyword>
<dbReference type="eggNOG" id="COG1028">
    <property type="taxonomic scope" value="Bacteria"/>
</dbReference>
<evidence type="ECO:0000313" key="5">
    <source>
        <dbReference type="Proteomes" id="UP000001660"/>
    </source>
</evidence>
<evidence type="ECO:0000256" key="1">
    <source>
        <dbReference type="ARBA" id="ARBA00005005"/>
    </source>
</evidence>
<dbReference type="UniPathway" id="UPA00659"/>
<dbReference type="GO" id="GO:0006635">
    <property type="term" value="P:fatty acid beta-oxidation"/>
    <property type="evidence" value="ECO:0007669"/>
    <property type="project" value="UniProtKB-UniPathway"/>
</dbReference>
<dbReference type="PANTHER" id="PTHR43639:SF9">
    <property type="entry name" value="BLL5898 PROTEIN"/>
    <property type="match status" value="1"/>
</dbReference>
<gene>
    <name evidence="4" type="ORF">NIDE3330</name>
</gene>
<feature type="domain" description="MaoC-like" evidence="3">
    <location>
        <begin position="4"/>
        <end position="73"/>
    </location>
</feature>
<dbReference type="STRING" id="330214.NIDE3330"/>
<dbReference type="InterPro" id="IPR029069">
    <property type="entry name" value="HotDog_dom_sf"/>
</dbReference>
<dbReference type="EMBL" id="FP929003">
    <property type="protein sequence ID" value="CBK43018.1"/>
    <property type="molecule type" value="Genomic_DNA"/>
</dbReference>
<dbReference type="InterPro" id="IPR002347">
    <property type="entry name" value="SDR_fam"/>
</dbReference>
<dbReference type="InterPro" id="IPR036291">
    <property type="entry name" value="NAD(P)-bd_dom_sf"/>
</dbReference>
<dbReference type="Pfam" id="PF00106">
    <property type="entry name" value="adh_short"/>
    <property type="match status" value="1"/>
</dbReference>
<dbReference type="PRINTS" id="PR00081">
    <property type="entry name" value="GDHRDH"/>
</dbReference>
<dbReference type="Proteomes" id="UP000001660">
    <property type="component" value="Chromosome"/>
</dbReference>
<sequence length="504" mass="55115">MCFTRQDLARFSAASGDRNPLHLSEEYARATPYGEPVVFGMLGVLAALGHLADRHDRRLQCLSVEFRNPLSVGIPYRLEALEASAERACVKLYDATRLMLKATFTFVPGCENACETHVPEAACLAGAEDRKKEDLPAGTRVTGVYGPATSELVQLITCWGLSEKGATTRHLAAMLWASFVVGMKLPGKRAVFWRLELTFHPENGPQHTPLSYDVTVQDFDERFDLLHSAGTLSTAATRCATADMWAFVRQDSPRPSLRRLTDLIPRSDRLKGKVALVIGGSRGLGAAITQALALQGCAVFLNYHQCRAEAEQIRASLGDTSNLIELAQGDASEIEWCRTLRQRIVERYGGLDLLIGNASPPIRPLSFVPEKLAQFQNFLAQSVALASVPMSTFLNDLSERSGWNVLVSSAFVNDRPAEWPHYVTAKCAIEGLAQWAAVHSPKVHTLIVRPPKLLTDQTNTTVGRQGAMEIERAAAAIVGRISCPDSSSTVQILETFEMNPDASQ</sequence>
<dbReference type="CDD" id="cd03441">
    <property type="entry name" value="R_hydratase_like"/>
    <property type="match status" value="1"/>
</dbReference>
<dbReference type="GO" id="GO:0004300">
    <property type="term" value="F:enoyl-CoA hydratase activity"/>
    <property type="evidence" value="ECO:0007669"/>
    <property type="project" value="UniProtKB-ARBA"/>
</dbReference>
<dbReference type="Gene3D" id="3.10.129.10">
    <property type="entry name" value="Hotdog Thioesterase"/>
    <property type="match status" value="1"/>
</dbReference>
<dbReference type="InterPro" id="IPR002539">
    <property type="entry name" value="MaoC-like_dom"/>
</dbReference>
<proteinExistence type="predicted"/>
<dbReference type="KEGG" id="nde:NIDE3330"/>
<dbReference type="Pfam" id="PF01575">
    <property type="entry name" value="MaoC_dehydratas"/>
    <property type="match status" value="1"/>
</dbReference>